<dbReference type="Proteomes" id="UP000805649">
    <property type="component" value="Unassembled WGS sequence"/>
</dbReference>
<keyword evidence="2" id="KW-1185">Reference proteome</keyword>
<protein>
    <submittedName>
        <fullName evidence="1">Cytochrome p450</fullName>
    </submittedName>
</protein>
<comment type="caution">
    <text evidence="1">The sequence shown here is derived from an EMBL/GenBank/DDBJ whole genome shotgun (WGS) entry which is preliminary data.</text>
</comment>
<gene>
    <name evidence="1" type="ORF">CTRU02_205013</name>
</gene>
<organism evidence="1 2">
    <name type="scientific">Colletotrichum truncatum</name>
    <name type="common">Anthracnose fungus</name>
    <name type="synonym">Colletotrichum capsici</name>
    <dbReference type="NCBI Taxonomy" id="5467"/>
    <lineage>
        <taxon>Eukaryota</taxon>
        <taxon>Fungi</taxon>
        <taxon>Dikarya</taxon>
        <taxon>Ascomycota</taxon>
        <taxon>Pezizomycotina</taxon>
        <taxon>Sordariomycetes</taxon>
        <taxon>Hypocreomycetidae</taxon>
        <taxon>Glomerellales</taxon>
        <taxon>Glomerellaceae</taxon>
        <taxon>Colletotrichum</taxon>
        <taxon>Colletotrichum truncatum species complex</taxon>
    </lineage>
</organism>
<name>A0ACC3Z2T3_COLTU</name>
<reference evidence="1 2" key="1">
    <citation type="journal article" date="2020" name="Phytopathology">
        <title>Genome Sequence Resources of Colletotrichum truncatum, C. plurivorum, C. musicola, and C. sojae: Four Species Pathogenic to Soybean (Glycine max).</title>
        <authorList>
            <person name="Rogerio F."/>
            <person name="Boufleur T.R."/>
            <person name="Ciampi-Guillardi M."/>
            <person name="Sukno S.A."/>
            <person name="Thon M.R."/>
            <person name="Massola Junior N.S."/>
            <person name="Baroncelli R."/>
        </authorList>
    </citation>
    <scope>NUCLEOTIDE SEQUENCE [LARGE SCALE GENOMIC DNA]</scope>
    <source>
        <strain evidence="1 2">CMES1059</strain>
    </source>
</reference>
<accession>A0ACC3Z2T3</accession>
<proteinExistence type="predicted"/>
<sequence>MLSVVVFGYYAWVDKLGASKFPLVGSEIGPEYKRRQHFMTHAWDLFRAGSRMFPDKTWRVTSDSGELIVVPHKFADELRQNEEVFDRTPSIENLLETRYTGVSVTSPLLTHIVKADLTRNLGRINQKLSAEVQRTITAELPDTGVWTPVNIIDVLQRVVAIVSGFVFMGPELCRDEGYIHSAINFTMDVGNASLALKRWPVTLRPFMQYKIPELRTLREHKRRAIEFLRPIVRERKRLRDLARSGDKDAQLRLPDDVLQWAINKADEFGMDNDEELAFLQLELSLGAIHTTTNTAAHIIYDLVGHCPEVIPELRDEIRQQTDAQMGVTMSVQGLYQMKLLDSVMRESQRMSPGVPHRFIRRMKRNFVLSDGTKLPKHAMVAVNVLDTFTKQAYVGPDPEHYNPYRFVDWRMNRQPDPLGMESGKEAAYQFVSVTRENMWFGWGKHACPGRFFAANEIKLILASLLLDYDMKMPDDSGVKGRYPNLEMGQMSFPDPTKSIMVRRVKK</sequence>
<evidence type="ECO:0000313" key="1">
    <source>
        <dbReference type="EMBL" id="KAL0938403.1"/>
    </source>
</evidence>
<evidence type="ECO:0000313" key="2">
    <source>
        <dbReference type="Proteomes" id="UP000805649"/>
    </source>
</evidence>
<dbReference type="EMBL" id="VUJX02000003">
    <property type="protein sequence ID" value="KAL0938403.1"/>
    <property type="molecule type" value="Genomic_DNA"/>
</dbReference>